<keyword evidence="2" id="KW-1185">Reference proteome</keyword>
<name>A0ABP7D195_9SPHN</name>
<gene>
    <name evidence="1" type="ORF">GCM10022268_05490</name>
</gene>
<organism evidence="1 2">
    <name type="scientific">Sphingomonas cynarae</name>
    <dbReference type="NCBI Taxonomy" id="930197"/>
    <lineage>
        <taxon>Bacteria</taxon>
        <taxon>Pseudomonadati</taxon>
        <taxon>Pseudomonadota</taxon>
        <taxon>Alphaproteobacteria</taxon>
        <taxon>Sphingomonadales</taxon>
        <taxon>Sphingomonadaceae</taxon>
        <taxon>Sphingomonas</taxon>
    </lineage>
</organism>
<reference evidence="2" key="1">
    <citation type="journal article" date="2019" name="Int. J. Syst. Evol. Microbiol.">
        <title>The Global Catalogue of Microorganisms (GCM) 10K type strain sequencing project: providing services to taxonomists for standard genome sequencing and annotation.</title>
        <authorList>
            <consortium name="The Broad Institute Genomics Platform"/>
            <consortium name="The Broad Institute Genome Sequencing Center for Infectious Disease"/>
            <person name="Wu L."/>
            <person name="Ma J."/>
        </authorList>
    </citation>
    <scope>NUCLEOTIDE SEQUENCE [LARGE SCALE GENOMIC DNA]</scope>
    <source>
        <strain evidence="2">JCM 17498</strain>
    </source>
</reference>
<protein>
    <recommendedName>
        <fullName evidence="3">PaaI family thioesterase</fullName>
    </recommendedName>
</protein>
<evidence type="ECO:0000313" key="2">
    <source>
        <dbReference type="Proteomes" id="UP001500523"/>
    </source>
</evidence>
<dbReference type="CDD" id="cd03443">
    <property type="entry name" value="PaaI_thioesterase"/>
    <property type="match status" value="1"/>
</dbReference>
<proteinExistence type="predicted"/>
<evidence type="ECO:0000313" key="1">
    <source>
        <dbReference type="EMBL" id="GAA3697888.1"/>
    </source>
</evidence>
<dbReference type="Proteomes" id="UP001500523">
    <property type="component" value="Unassembled WGS sequence"/>
</dbReference>
<accession>A0ABP7D195</accession>
<dbReference type="SUPFAM" id="SSF54637">
    <property type="entry name" value="Thioesterase/thiol ester dehydrase-isomerase"/>
    <property type="match status" value="1"/>
</dbReference>
<sequence length="60" mass="6398">MPTHQHPAIDRPAQLQAMRAAGRVVSIGRRVAFAEATLRDGKGRLCASATSTLLVFALPD</sequence>
<dbReference type="InterPro" id="IPR029069">
    <property type="entry name" value="HotDog_dom_sf"/>
</dbReference>
<comment type="caution">
    <text evidence="1">The sequence shown here is derived from an EMBL/GenBank/DDBJ whole genome shotgun (WGS) entry which is preliminary data.</text>
</comment>
<dbReference type="RefSeq" id="WP_344691829.1">
    <property type="nucleotide sequence ID" value="NZ_BAABBF010000001.1"/>
</dbReference>
<evidence type="ECO:0008006" key="3">
    <source>
        <dbReference type="Google" id="ProtNLM"/>
    </source>
</evidence>
<dbReference type="EMBL" id="BAABBF010000001">
    <property type="protein sequence ID" value="GAA3697888.1"/>
    <property type="molecule type" value="Genomic_DNA"/>
</dbReference>
<dbReference type="Gene3D" id="3.10.129.10">
    <property type="entry name" value="Hotdog Thioesterase"/>
    <property type="match status" value="1"/>
</dbReference>